<feature type="transmembrane region" description="Helical" evidence="7">
    <location>
        <begin position="57"/>
        <end position="75"/>
    </location>
</feature>
<dbReference type="Pfam" id="PF00924">
    <property type="entry name" value="MS_channel_2nd"/>
    <property type="match status" value="1"/>
</dbReference>
<dbReference type="AlphaFoldDB" id="A0A484HJT9"/>
<organism evidence="11">
    <name type="scientific">uncultured Desulfobacteraceae bacterium</name>
    <dbReference type="NCBI Taxonomy" id="218296"/>
    <lineage>
        <taxon>Bacteria</taxon>
        <taxon>Pseudomonadati</taxon>
        <taxon>Thermodesulfobacteriota</taxon>
        <taxon>Desulfobacteria</taxon>
        <taxon>Desulfobacterales</taxon>
        <taxon>Desulfobacteraceae</taxon>
        <taxon>environmental samples</taxon>
    </lineage>
</organism>
<keyword evidence="4 7" id="KW-0812">Transmembrane</keyword>
<dbReference type="Gene3D" id="2.30.30.60">
    <property type="match status" value="1"/>
</dbReference>
<dbReference type="PANTHER" id="PTHR30221:SF20">
    <property type="entry name" value="SMALL-CONDUCTANCE MECHANOSENSITIVE CHANNEL"/>
    <property type="match status" value="1"/>
</dbReference>
<dbReference type="Gene3D" id="1.10.287.1260">
    <property type="match status" value="1"/>
</dbReference>
<dbReference type="InterPro" id="IPR023408">
    <property type="entry name" value="MscS_beta-dom_sf"/>
</dbReference>
<keyword evidence="5 7" id="KW-1133">Transmembrane helix</keyword>
<dbReference type="GO" id="GO:0005886">
    <property type="term" value="C:plasma membrane"/>
    <property type="evidence" value="ECO:0007669"/>
    <property type="project" value="UniProtKB-SubCell"/>
</dbReference>
<feature type="domain" description="Mechanosensitive ion channel transmembrane helices 2/3" evidence="10">
    <location>
        <begin position="56"/>
        <end position="96"/>
    </location>
</feature>
<feature type="domain" description="Mechanosensitive ion channel MscS C-terminal" evidence="9">
    <location>
        <begin position="171"/>
        <end position="252"/>
    </location>
</feature>
<evidence type="ECO:0000259" key="8">
    <source>
        <dbReference type="Pfam" id="PF00924"/>
    </source>
</evidence>
<dbReference type="SUPFAM" id="SSF82861">
    <property type="entry name" value="Mechanosensitive channel protein MscS (YggB), transmembrane region"/>
    <property type="match status" value="1"/>
</dbReference>
<evidence type="ECO:0000256" key="1">
    <source>
        <dbReference type="ARBA" id="ARBA00004651"/>
    </source>
</evidence>
<evidence type="ECO:0000259" key="10">
    <source>
        <dbReference type="Pfam" id="PF21088"/>
    </source>
</evidence>
<dbReference type="InterPro" id="IPR006685">
    <property type="entry name" value="MscS_channel_2nd"/>
</dbReference>
<dbReference type="Pfam" id="PF21082">
    <property type="entry name" value="MS_channel_3rd"/>
    <property type="match status" value="1"/>
</dbReference>
<evidence type="ECO:0000259" key="9">
    <source>
        <dbReference type="Pfam" id="PF21082"/>
    </source>
</evidence>
<evidence type="ECO:0000256" key="2">
    <source>
        <dbReference type="ARBA" id="ARBA00008017"/>
    </source>
</evidence>
<proteinExistence type="inferred from homology"/>
<keyword evidence="6 7" id="KW-0472">Membrane</keyword>
<dbReference type="InterPro" id="IPR045275">
    <property type="entry name" value="MscS_archaea/bacteria_type"/>
</dbReference>
<evidence type="ECO:0000256" key="5">
    <source>
        <dbReference type="ARBA" id="ARBA00022989"/>
    </source>
</evidence>
<dbReference type="Gene3D" id="3.30.70.100">
    <property type="match status" value="1"/>
</dbReference>
<evidence type="ECO:0000313" key="11">
    <source>
        <dbReference type="EMBL" id="VEN73497.1"/>
    </source>
</evidence>
<dbReference type="EMBL" id="CAACVI010000010">
    <property type="protein sequence ID" value="VEN73497.1"/>
    <property type="molecule type" value="Genomic_DNA"/>
</dbReference>
<dbReference type="InterPro" id="IPR011014">
    <property type="entry name" value="MscS_channel_TM-2"/>
</dbReference>
<protein>
    <submittedName>
        <fullName evidence="11">Putative small-conductance mechanosensitive channel (MscS)</fullName>
    </submittedName>
</protein>
<feature type="domain" description="Mechanosensitive ion channel MscS" evidence="8">
    <location>
        <begin position="97"/>
        <end position="163"/>
    </location>
</feature>
<dbReference type="Pfam" id="PF21088">
    <property type="entry name" value="MS_channel_1st"/>
    <property type="match status" value="1"/>
</dbReference>
<feature type="transmembrane region" description="Helical" evidence="7">
    <location>
        <begin position="81"/>
        <end position="110"/>
    </location>
</feature>
<dbReference type="PANTHER" id="PTHR30221">
    <property type="entry name" value="SMALL-CONDUCTANCE MECHANOSENSITIVE CHANNEL"/>
    <property type="match status" value="1"/>
</dbReference>
<keyword evidence="3" id="KW-1003">Cell membrane</keyword>
<evidence type="ECO:0000256" key="3">
    <source>
        <dbReference type="ARBA" id="ARBA00022475"/>
    </source>
</evidence>
<dbReference type="InterPro" id="IPR049278">
    <property type="entry name" value="MS_channel_C"/>
</dbReference>
<feature type="transmembrane region" description="Helical" evidence="7">
    <location>
        <begin position="12"/>
        <end position="37"/>
    </location>
</feature>
<dbReference type="GO" id="GO:0008381">
    <property type="term" value="F:mechanosensitive monoatomic ion channel activity"/>
    <property type="evidence" value="ECO:0007669"/>
    <property type="project" value="InterPro"/>
</dbReference>
<dbReference type="InterPro" id="IPR049142">
    <property type="entry name" value="MS_channel_1st"/>
</dbReference>
<gene>
    <name evidence="11" type="ORF">EPICR_180051</name>
</gene>
<dbReference type="InterPro" id="IPR010920">
    <property type="entry name" value="LSM_dom_sf"/>
</dbReference>
<sequence length="266" mass="29460">MILGRTLYGDVQIIDVLTGLLILVFGIIVSKAVSLYVKRGLKDKIKREYADLAVKTIYYSLVVFVLLSSLPMLGFKLSALLVAGGVAGIAIGFAGQNILGNLISGVFLLIERPIKAGNPVDIDGTVGIVEDIQIISTTLRTFEGLYVRMPNQKVFTSNITNYEANVARRFEYIVGIRYSDDAQKAIEVIRSAIDKEPFALKEPAPRAFVSELGDNSVNITVQTWAPVSEWHALYRSLLWKIKTALESEGIEIPFPQRVLWQGEKQK</sequence>
<evidence type="ECO:0000256" key="6">
    <source>
        <dbReference type="ARBA" id="ARBA00023136"/>
    </source>
</evidence>
<dbReference type="InterPro" id="IPR011066">
    <property type="entry name" value="MscS_channel_C_sf"/>
</dbReference>
<evidence type="ECO:0000256" key="4">
    <source>
        <dbReference type="ARBA" id="ARBA00022692"/>
    </source>
</evidence>
<accession>A0A484HJT9</accession>
<evidence type="ECO:0000256" key="7">
    <source>
        <dbReference type="SAM" id="Phobius"/>
    </source>
</evidence>
<reference evidence="11" key="1">
    <citation type="submission" date="2019-01" db="EMBL/GenBank/DDBJ databases">
        <authorList>
            <consortium name="Genoscope - CEA"/>
            <person name="William W."/>
        </authorList>
    </citation>
    <scope>NUCLEOTIDE SEQUENCE</scope>
    <source>
        <strain evidence="11">CR-1</strain>
    </source>
</reference>
<dbReference type="SUPFAM" id="SSF50182">
    <property type="entry name" value="Sm-like ribonucleoproteins"/>
    <property type="match status" value="1"/>
</dbReference>
<name>A0A484HJT9_9BACT</name>
<comment type="similarity">
    <text evidence="2">Belongs to the MscS (TC 1.A.23) family.</text>
</comment>
<dbReference type="SUPFAM" id="SSF82689">
    <property type="entry name" value="Mechanosensitive channel protein MscS (YggB), C-terminal domain"/>
    <property type="match status" value="1"/>
</dbReference>
<comment type="subcellular location">
    <subcellularLocation>
        <location evidence="1">Cell membrane</location>
        <topology evidence="1">Multi-pass membrane protein</topology>
    </subcellularLocation>
</comment>